<evidence type="ECO:0008006" key="3">
    <source>
        <dbReference type="Google" id="ProtNLM"/>
    </source>
</evidence>
<comment type="caution">
    <text evidence="1">The sequence shown here is derived from an EMBL/GenBank/DDBJ whole genome shotgun (WGS) entry which is preliminary data.</text>
</comment>
<evidence type="ECO:0000313" key="1">
    <source>
        <dbReference type="EMBL" id="KAG5401475.1"/>
    </source>
</evidence>
<organism evidence="1 2">
    <name type="scientific">Brassica rapa subsp. trilocularis</name>
    <dbReference type="NCBI Taxonomy" id="1813537"/>
    <lineage>
        <taxon>Eukaryota</taxon>
        <taxon>Viridiplantae</taxon>
        <taxon>Streptophyta</taxon>
        <taxon>Embryophyta</taxon>
        <taxon>Tracheophyta</taxon>
        <taxon>Spermatophyta</taxon>
        <taxon>Magnoliopsida</taxon>
        <taxon>eudicotyledons</taxon>
        <taxon>Gunneridae</taxon>
        <taxon>Pentapetalae</taxon>
        <taxon>rosids</taxon>
        <taxon>malvids</taxon>
        <taxon>Brassicales</taxon>
        <taxon>Brassicaceae</taxon>
        <taxon>Brassiceae</taxon>
        <taxon>Brassica</taxon>
    </lineage>
</organism>
<gene>
    <name evidence="1" type="primary">A04g506690.1_BraROA</name>
    <name evidence="1" type="ORF">IGI04_016082</name>
</gene>
<dbReference type="CDD" id="cd04480">
    <property type="entry name" value="RPA1_DBD_A_like"/>
    <property type="match status" value="1"/>
</dbReference>
<dbReference type="EMBL" id="JADBGQ010000004">
    <property type="protein sequence ID" value="KAG5401475.1"/>
    <property type="molecule type" value="Genomic_DNA"/>
</dbReference>
<protein>
    <recommendedName>
        <fullName evidence="3">F-box associated domain-containing protein</fullName>
    </recommendedName>
</protein>
<proteinExistence type="predicted"/>
<reference evidence="1 2" key="1">
    <citation type="submission" date="2021-03" db="EMBL/GenBank/DDBJ databases">
        <authorList>
            <person name="King G.J."/>
            <person name="Bancroft I."/>
            <person name="Baten A."/>
            <person name="Bloomfield J."/>
            <person name="Borpatragohain P."/>
            <person name="He Z."/>
            <person name="Irish N."/>
            <person name="Irwin J."/>
            <person name="Liu K."/>
            <person name="Mauleon R.P."/>
            <person name="Moore J."/>
            <person name="Morris R."/>
            <person name="Ostergaard L."/>
            <person name="Wang B."/>
            <person name="Wells R."/>
        </authorList>
    </citation>
    <scope>NUCLEOTIDE SEQUENCE [LARGE SCALE GENOMIC DNA]</scope>
    <source>
        <strain evidence="1">R-o-18</strain>
        <tissue evidence="1">Leaf</tissue>
    </source>
</reference>
<sequence>KMSLSASTVPQTGVSGVYHSIFESLRLGSSSQNIISGLPRFWNSLNFKKNREFMGITVLFLDEKVNTVIYGFIPARRANHYMSSLKACSIVKVDRFEVTKCSSMYNITDHPFLIRIISPTIIDEVITSAPQIISNTVGQVCFVQCSDLTKKTTRVVIWLLIDPETNTATPGDTRDNPDRHKGGNNISTCSLLWSYENSLSSLNRPMLLFSYEKYIYSFKTHYNPNTQNCHSFYNYFYKSSCICFKGRIKATS</sequence>
<accession>A0ABQ7MRX8</accession>
<dbReference type="Proteomes" id="UP000823674">
    <property type="component" value="Chromosome A04"/>
</dbReference>
<evidence type="ECO:0000313" key="2">
    <source>
        <dbReference type="Proteomes" id="UP000823674"/>
    </source>
</evidence>
<keyword evidence="2" id="KW-1185">Reference proteome</keyword>
<name>A0ABQ7MRX8_BRACM</name>
<feature type="non-terminal residue" evidence="1">
    <location>
        <position position="1"/>
    </location>
</feature>